<dbReference type="GO" id="GO:0000209">
    <property type="term" value="P:protein polyubiquitination"/>
    <property type="evidence" value="ECO:0007669"/>
    <property type="project" value="TreeGrafter"/>
</dbReference>
<organism evidence="3 4">
    <name type="scientific">Orbilia ellipsospora</name>
    <dbReference type="NCBI Taxonomy" id="2528407"/>
    <lineage>
        <taxon>Eukaryota</taxon>
        <taxon>Fungi</taxon>
        <taxon>Dikarya</taxon>
        <taxon>Ascomycota</taxon>
        <taxon>Pezizomycotina</taxon>
        <taxon>Orbiliomycetes</taxon>
        <taxon>Orbiliales</taxon>
        <taxon>Orbiliaceae</taxon>
        <taxon>Orbilia</taxon>
    </lineage>
</organism>
<reference evidence="3 4" key="1">
    <citation type="submission" date="2019-10" db="EMBL/GenBank/DDBJ databases">
        <authorList>
            <person name="Palmer J.M."/>
        </authorList>
    </citation>
    <scope>NUCLEOTIDE SEQUENCE [LARGE SCALE GENOMIC DNA]</scope>
    <source>
        <strain evidence="3 4">TWF694</strain>
    </source>
</reference>
<dbReference type="InterPro" id="IPR039719">
    <property type="entry name" value="FBXO28"/>
</dbReference>
<keyword evidence="2" id="KW-0812">Transmembrane</keyword>
<dbReference type="Proteomes" id="UP001365542">
    <property type="component" value="Unassembled WGS sequence"/>
</dbReference>
<dbReference type="InterPro" id="IPR036047">
    <property type="entry name" value="F-box-like_dom_sf"/>
</dbReference>
<feature type="transmembrane region" description="Helical" evidence="2">
    <location>
        <begin position="258"/>
        <end position="281"/>
    </location>
</feature>
<evidence type="ECO:0000313" key="3">
    <source>
        <dbReference type="EMBL" id="KAK6539119.1"/>
    </source>
</evidence>
<feature type="transmembrane region" description="Helical" evidence="2">
    <location>
        <begin position="20"/>
        <end position="43"/>
    </location>
</feature>
<protein>
    <recommendedName>
        <fullName evidence="5">F-box domain-containing protein</fullName>
    </recommendedName>
</protein>
<feature type="region of interest" description="Disordered" evidence="1">
    <location>
        <begin position="328"/>
        <end position="350"/>
    </location>
</feature>
<keyword evidence="4" id="KW-1185">Reference proteome</keyword>
<evidence type="ECO:0000256" key="1">
    <source>
        <dbReference type="SAM" id="MobiDB-lite"/>
    </source>
</evidence>
<feature type="region of interest" description="Disordered" evidence="1">
    <location>
        <begin position="81"/>
        <end position="102"/>
    </location>
</feature>
<dbReference type="PANTHER" id="PTHR13252">
    <property type="entry name" value="F-BOX ONLY PROTEIN 28"/>
    <property type="match status" value="1"/>
</dbReference>
<sequence length="628" mass="69344">MDILRSNLPRGNDLITPFQISIVFLLNIITPGTVLDIASIISLHRVSSRIRSISRYDRLWRNCCFQPYIHHSRQDIRDQVFRSSPRTTQSEKTQISGQTDRSRSSQPYVLDWEDITIDWYKEFQYRHAKLTNKSFIKFQTPHDLELVDVTLAGGSGMGLDQTVAATTLEDGSICIFSLSNSKAGKILGRSKSDLIPRKSLDTKLGRENDITGGANRERGLFVDAATAYGNRAWFGAGSVLTEIDLTTMQKIRNHRLPFSVTCLSTAMPILAVGTSLTIHLLDSRSAPDNVATASITTSDTTSTTEMVDTWGRPASHLSRLKEIKKIQTPLSQNQYPSRDSNSDDQSSRDYLVNAPPTAFLQPSPLSILHSPIDQACGNEMYVAGRFPSIMAYDRRQWPRLAGTLYSGARLSGLTLVATNPALELPDTSKYSLVACGEYGGRGTLELYPLPSANSGGHNEIPDDGGSPGLYMPSNIPSTQKLYAKSTSFAMKNRQSASRSKIFAVANQGIKIVTGDSEGCVRFIERDGINHIRDWVGPWGGIETAGGCIRKILPLSNLNIRPSIDNSDLLIVSEDDIGILTFNSPYLQSREELSSPPPSVDMDEELYIEAMRNALESHSSELRFLQELS</sequence>
<accession>A0AAV9XBF9</accession>
<dbReference type="PANTHER" id="PTHR13252:SF9">
    <property type="entry name" value="F-BOX ONLY PROTEIN 28"/>
    <property type="match status" value="1"/>
</dbReference>
<evidence type="ECO:0000256" key="2">
    <source>
        <dbReference type="SAM" id="Phobius"/>
    </source>
</evidence>
<proteinExistence type="predicted"/>
<name>A0AAV9XBF9_9PEZI</name>
<evidence type="ECO:0008006" key="5">
    <source>
        <dbReference type="Google" id="ProtNLM"/>
    </source>
</evidence>
<keyword evidence="2" id="KW-0472">Membrane</keyword>
<keyword evidence="2" id="KW-1133">Transmembrane helix</keyword>
<gene>
    <name evidence="3" type="ORF">TWF694_010653</name>
</gene>
<evidence type="ECO:0000313" key="4">
    <source>
        <dbReference type="Proteomes" id="UP001365542"/>
    </source>
</evidence>
<dbReference type="AlphaFoldDB" id="A0AAV9XBF9"/>
<comment type="caution">
    <text evidence="3">The sequence shown here is derived from an EMBL/GenBank/DDBJ whole genome shotgun (WGS) entry which is preliminary data.</text>
</comment>
<dbReference type="EMBL" id="JAVHJO010000007">
    <property type="protein sequence ID" value="KAK6539119.1"/>
    <property type="molecule type" value="Genomic_DNA"/>
</dbReference>
<dbReference type="SUPFAM" id="SSF81383">
    <property type="entry name" value="F-box domain"/>
    <property type="match status" value="1"/>
</dbReference>